<sequence length="138" mass="15056">MAKNKSLPTPDKFRTDFPQFADETKYPTTMIQARISLADVLMSESRFGEDIFPYVVELFVAHYMALYAADQRGAAAGSAGGANSGVQTSKSVDKVSVSYDASVTLNPDAGFWNNTRYGSEFWEYLMIFGAGAIQLGTP</sequence>
<accession>A0A078LB54</accession>
<evidence type="ECO:0000313" key="1">
    <source>
        <dbReference type="EMBL" id="CDZ83965.1"/>
    </source>
</evidence>
<dbReference type="InterPro" id="IPR025127">
    <property type="entry name" value="DUF4054"/>
</dbReference>
<name>A0A078LB54_CITKO</name>
<gene>
    <name evidence="1" type="ORF">BN1086_02099</name>
</gene>
<dbReference type="AlphaFoldDB" id="A0A078LB54"/>
<dbReference type="PATRIC" id="fig|545.12.peg.2115"/>
<reference evidence="1" key="1">
    <citation type="submission" date="2014-06" db="EMBL/GenBank/DDBJ databases">
        <authorList>
            <person name="Urmite Genomes Urmite Genomes"/>
        </authorList>
    </citation>
    <scope>NUCLEOTIDE SEQUENCE</scope>
</reference>
<proteinExistence type="predicted"/>
<organism evidence="1">
    <name type="scientific">Citrobacter koseri</name>
    <name type="common">Citrobacter diversus</name>
    <dbReference type="NCBI Taxonomy" id="545"/>
    <lineage>
        <taxon>Bacteria</taxon>
        <taxon>Pseudomonadati</taxon>
        <taxon>Pseudomonadota</taxon>
        <taxon>Gammaproteobacteria</taxon>
        <taxon>Enterobacterales</taxon>
        <taxon>Enterobacteriaceae</taxon>
        <taxon>Citrobacter</taxon>
    </lineage>
</organism>
<dbReference type="Pfam" id="PF13262">
    <property type="entry name" value="DUF4054"/>
    <property type="match status" value="1"/>
</dbReference>
<dbReference type="EMBL" id="LK931336">
    <property type="protein sequence ID" value="CDZ83965.1"/>
    <property type="molecule type" value="Genomic_DNA"/>
</dbReference>
<protein>
    <recommendedName>
        <fullName evidence="2">DUF4054 domain-containing protein</fullName>
    </recommendedName>
</protein>
<dbReference type="RefSeq" id="WP_200098907.1">
    <property type="nucleotide sequence ID" value="NZ_JADVJW010000003.1"/>
</dbReference>
<evidence type="ECO:0008006" key="2">
    <source>
        <dbReference type="Google" id="ProtNLM"/>
    </source>
</evidence>